<dbReference type="GO" id="GO:0000176">
    <property type="term" value="C:nuclear exosome (RNase complex)"/>
    <property type="evidence" value="ECO:0007669"/>
    <property type="project" value="TreeGrafter"/>
</dbReference>
<dbReference type="InterPro" id="IPR015847">
    <property type="entry name" value="ExoRNase_PH_dom2"/>
</dbReference>
<dbReference type="GO" id="GO:0034475">
    <property type="term" value="P:U4 snRNA 3'-end processing"/>
    <property type="evidence" value="ECO:0007669"/>
    <property type="project" value="TreeGrafter"/>
</dbReference>
<dbReference type="GO" id="GO:0000467">
    <property type="term" value="P:exonucleolytic trimming to generate mature 3'-end of 5.8S rRNA from tricistronic rRNA transcript (SSU-rRNA, 5.8S rRNA, LSU-rRNA)"/>
    <property type="evidence" value="ECO:0007669"/>
    <property type="project" value="TreeGrafter"/>
</dbReference>
<reference evidence="12" key="1">
    <citation type="submission" date="2022-10" db="EMBL/GenBank/DDBJ databases">
        <title>Novel sulphate-reducing endosymbionts in the free-living metamonad Anaeramoeba.</title>
        <authorList>
            <person name="Jerlstrom-Hultqvist J."/>
            <person name="Cepicka I."/>
            <person name="Gallot-Lavallee L."/>
            <person name="Salas-Leiva D."/>
            <person name="Curtis B.A."/>
            <person name="Zahonova K."/>
            <person name="Pipaliya S."/>
            <person name="Dacks J."/>
            <person name="Roger A.J."/>
        </authorList>
    </citation>
    <scope>NUCLEOTIDE SEQUENCE</scope>
    <source>
        <strain evidence="12">BMAN</strain>
    </source>
</reference>
<dbReference type="SUPFAM" id="SSF54211">
    <property type="entry name" value="Ribosomal protein S5 domain 2-like"/>
    <property type="match status" value="1"/>
</dbReference>
<dbReference type="AlphaFoldDB" id="A0A9Q0L4S7"/>
<dbReference type="Gene3D" id="3.30.230.70">
    <property type="entry name" value="GHMP Kinase, N-terminal domain"/>
    <property type="match status" value="1"/>
</dbReference>
<evidence type="ECO:0000313" key="12">
    <source>
        <dbReference type="EMBL" id="KAJ5066142.1"/>
    </source>
</evidence>
<proteinExistence type="inferred from homology"/>
<dbReference type="InterPro" id="IPR001247">
    <property type="entry name" value="ExoRNase_PH_dom1"/>
</dbReference>
<dbReference type="InterPro" id="IPR050590">
    <property type="entry name" value="Exosome_comp_Rrp42_subfam"/>
</dbReference>
<dbReference type="GO" id="GO:0071038">
    <property type="term" value="P:TRAMP-dependent tRNA surveillance pathway"/>
    <property type="evidence" value="ECO:0007669"/>
    <property type="project" value="TreeGrafter"/>
</dbReference>
<keyword evidence="6" id="KW-0271">Exosome</keyword>
<dbReference type="Pfam" id="PF01138">
    <property type="entry name" value="RNase_PH"/>
    <property type="match status" value="1"/>
</dbReference>
<evidence type="ECO:0000256" key="2">
    <source>
        <dbReference type="ARBA" id="ARBA00004604"/>
    </source>
</evidence>
<dbReference type="GO" id="GO:0016075">
    <property type="term" value="P:rRNA catabolic process"/>
    <property type="evidence" value="ECO:0007669"/>
    <property type="project" value="TreeGrafter"/>
</dbReference>
<dbReference type="GO" id="GO:0071035">
    <property type="term" value="P:nuclear polyadenylation-dependent rRNA catabolic process"/>
    <property type="evidence" value="ECO:0007669"/>
    <property type="project" value="TreeGrafter"/>
</dbReference>
<keyword evidence="8" id="KW-0539">Nucleus</keyword>
<dbReference type="InterPro" id="IPR027408">
    <property type="entry name" value="PNPase/RNase_PH_dom_sf"/>
</dbReference>
<evidence type="ECO:0000256" key="6">
    <source>
        <dbReference type="ARBA" id="ARBA00022835"/>
    </source>
</evidence>
<protein>
    <recommendedName>
        <fullName evidence="9">Ribosomal RNA-processing protein 43</fullName>
    </recommendedName>
</protein>
<dbReference type="GO" id="GO:0000177">
    <property type="term" value="C:cytoplasmic exosome (RNase complex)"/>
    <property type="evidence" value="ECO:0007669"/>
    <property type="project" value="TreeGrafter"/>
</dbReference>
<dbReference type="GO" id="GO:0071028">
    <property type="term" value="P:nuclear mRNA surveillance"/>
    <property type="evidence" value="ECO:0007669"/>
    <property type="project" value="TreeGrafter"/>
</dbReference>
<evidence type="ECO:0000259" key="10">
    <source>
        <dbReference type="Pfam" id="PF01138"/>
    </source>
</evidence>
<keyword evidence="5" id="KW-0698">rRNA processing</keyword>
<evidence type="ECO:0000256" key="1">
    <source>
        <dbReference type="ARBA" id="ARBA00004496"/>
    </source>
</evidence>
<comment type="subcellular location">
    <subcellularLocation>
        <location evidence="1">Cytoplasm</location>
    </subcellularLocation>
    <subcellularLocation>
        <location evidence="2">Nucleus</location>
        <location evidence="2">Nucleolus</location>
    </subcellularLocation>
</comment>
<dbReference type="InterPro" id="IPR036345">
    <property type="entry name" value="ExoRNase_PH_dom2_sf"/>
</dbReference>
<evidence type="ECO:0000313" key="13">
    <source>
        <dbReference type="Proteomes" id="UP001149090"/>
    </source>
</evidence>
<dbReference type="OrthoDB" id="45882at2759"/>
<dbReference type="OMA" id="MQPGEPF"/>
<dbReference type="SUPFAM" id="SSF55666">
    <property type="entry name" value="Ribonuclease PH domain 2-like"/>
    <property type="match status" value="1"/>
</dbReference>
<comment type="similarity">
    <text evidence="3">Belongs to the RNase PH family.</text>
</comment>
<sequence>MDFTKLRTIFPTEFLESKLKEGKRNDDRKTEDFRKIVYVTGTITTSHGSSIVKLGKTSVISALTAEAVAINENAENQGIFQLSVNFLPICSPEITHDSQPDEDKAIQQHIYRLIKNSNAIDFENPLFKIDSHHVLCLNVDVYCLNHDGSIFDAALISVFMTLFHARIPEEIFRVSQEEKIDSLNGENLSTVKNDSYEKPFEILIDDQKKKFFEIPIRNVLFPITFGFFREYLLADPTSEEEKVLDSQFTIVFSSDGSICSVYKPGGKIIIEKKIKKCFELAKKRVEFLKQNVFSSSFNSKEKNKINKKIKNY</sequence>
<dbReference type="Pfam" id="PF03725">
    <property type="entry name" value="RNase_PH_C"/>
    <property type="match status" value="1"/>
</dbReference>
<evidence type="ECO:0000256" key="7">
    <source>
        <dbReference type="ARBA" id="ARBA00022884"/>
    </source>
</evidence>
<evidence type="ECO:0000256" key="5">
    <source>
        <dbReference type="ARBA" id="ARBA00022552"/>
    </source>
</evidence>
<evidence type="ECO:0000259" key="11">
    <source>
        <dbReference type="Pfam" id="PF03725"/>
    </source>
</evidence>
<feature type="domain" description="Exoribonuclease phosphorolytic" evidence="11">
    <location>
        <begin position="222"/>
        <end position="284"/>
    </location>
</feature>
<feature type="domain" description="Exoribonuclease phosphorolytic" evidence="10">
    <location>
        <begin position="32"/>
        <end position="168"/>
    </location>
</feature>
<organism evidence="12 13">
    <name type="scientific">Anaeramoeba ignava</name>
    <name type="common">Anaerobic marine amoeba</name>
    <dbReference type="NCBI Taxonomy" id="1746090"/>
    <lineage>
        <taxon>Eukaryota</taxon>
        <taxon>Metamonada</taxon>
        <taxon>Anaeramoebidae</taxon>
        <taxon>Anaeramoeba</taxon>
    </lineage>
</organism>
<dbReference type="EMBL" id="JAPDFW010000147">
    <property type="protein sequence ID" value="KAJ5066142.1"/>
    <property type="molecule type" value="Genomic_DNA"/>
</dbReference>
<keyword evidence="4" id="KW-0963">Cytoplasm</keyword>
<keyword evidence="7" id="KW-0694">RNA-binding</keyword>
<dbReference type="GO" id="GO:0034473">
    <property type="term" value="P:U1 snRNA 3'-end processing"/>
    <property type="evidence" value="ECO:0007669"/>
    <property type="project" value="TreeGrafter"/>
</dbReference>
<dbReference type="PANTHER" id="PTHR11097">
    <property type="entry name" value="EXOSOME COMPLEX EXONUCLEASE RIBOSOMAL RNA PROCESSING PROTEIN"/>
    <property type="match status" value="1"/>
</dbReference>
<dbReference type="Proteomes" id="UP001149090">
    <property type="component" value="Unassembled WGS sequence"/>
</dbReference>
<gene>
    <name evidence="12" type="ORF">M0811_03475</name>
</gene>
<dbReference type="PANTHER" id="PTHR11097:SF9">
    <property type="entry name" value="EXOSOME COMPLEX COMPONENT RRP43"/>
    <property type="match status" value="1"/>
</dbReference>
<evidence type="ECO:0000256" key="3">
    <source>
        <dbReference type="ARBA" id="ARBA00006678"/>
    </source>
</evidence>
<accession>A0A9Q0L4S7</accession>
<dbReference type="GO" id="GO:0035925">
    <property type="term" value="F:mRNA 3'-UTR AU-rich region binding"/>
    <property type="evidence" value="ECO:0007669"/>
    <property type="project" value="TreeGrafter"/>
</dbReference>
<comment type="caution">
    <text evidence="12">The sequence shown here is derived from an EMBL/GenBank/DDBJ whole genome shotgun (WGS) entry which is preliminary data.</text>
</comment>
<dbReference type="InterPro" id="IPR020568">
    <property type="entry name" value="Ribosomal_Su5_D2-typ_SF"/>
</dbReference>
<evidence type="ECO:0000256" key="4">
    <source>
        <dbReference type="ARBA" id="ARBA00022490"/>
    </source>
</evidence>
<dbReference type="GO" id="GO:0034476">
    <property type="term" value="P:U5 snRNA 3'-end processing"/>
    <property type="evidence" value="ECO:0007669"/>
    <property type="project" value="TreeGrafter"/>
</dbReference>
<evidence type="ECO:0000256" key="9">
    <source>
        <dbReference type="ARBA" id="ARBA00030617"/>
    </source>
</evidence>
<dbReference type="GO" id="GO:0005730">
    <property type="term" value="C:nucleolus"/>
    <property type="evidence" value="ECO:0007669"/>
    <property type="project" value="UniProtKB-SubCell"/>
</dbReference>
<name>A0A9Q0L4S7_ANAIG</name>
<keyword evidence="13" id="KW-1185">Reference proteome</keyword>
<evidence type="ECO:0000256" key="8">
    <source>
        <dbReference type="ARBA" id="ARBA00023242"/>
    </source>
</evidence>